<comment type="subcellular location">
    <subcellularLocation>
        <location evidence="1 8">Cell membrane</location>
        <topology evidence="1 8">Multi-pass membrane protein</topology>
    </subcellularLocation>
</comment>
<feature type="transmembrane region" description="Helical" evidence="8">
    <location>
        <begin position="107"/>
        <end position="126"/>
    </location>
</feature>
<feature type="transmembrane region" description="Helical" evidence="8">
    <location>
        <begin position="162"/>
        <end position="185"/>
    </location>
</feature>
<dbReference type="AlphaFoldDB" id="A0A9Q0KCJ2"/>
<comment type="subunit">
    <text evidence="3 8">Homodimer and heterodimers.</text>
</comment>
<evidence type="ECO:0000256" key="5">
    <source>
        <dbReference type="ARBA" id="ARBA00022692"/>
    </source>
</evidence>
<dbReference type="OrthoDB" id="1898688at2759"/>
<proteinExistence type="inferred from homology"/>
<evidence type="ECO:0000256" key="8">
    <source>
        <dbReference type="RuleBase" id="RU361233"/>
    </source>
</evidence>
<evidence type="ECO:0000256" key="3">
    <source>
        <dbReference type="ARBA" id="ARBA00011489"/>
    </source>
</evidence>
<evidence type="ECO:0000313" key="11">
    <source>
        <dbReference type="Proteomes" id="UP001141806"/>
    </source>
</evidence>
<dbReference type="NCBIfam" id="TIGR01569">
    <property type="entry name" value="A_tha_TIGR01569"/>
    <property type="match status" value="1"/>
</dbReference>
<feature type="domain" description="Casparian strip membrane protein" evidence="9">
    <location>
        <begin position="19"/>
        <end position="171"/>
    </location>
</feature>
<evidence type="ECO:0000256" key="7">
    <source>
        <dbReference type="ARBA" id="ARBA00023136"/>
    </source>
</evidence>
<feature type="transmembrane region" description="Helical" evidence="8">
    <location>
        <begin position="26"/>
        <end position="45"/>
    </location>
</feature>
<comment type="caution">
    <text evidence="10">The sequence shown here is derived from an EMBL/GenBank/DDBJ whole genome shotgun (WGS) entry which is preliminary data.</text>
</comment>
<dbReference type="PANTHER" id="PTHR36488">
    <property type="entry name" value="CASP-LIKE PROTEIN 1U1"/>
    <property type="match status" value="1"/>
</dbReference>
<evidence type="ECO:0000256" key="2">
    <source>
        <dbReference type="ARBA" id="ARBA00007651"/>
    </source>
</evidence>
<organism evidence="10 11">
    <name type="scientific">Protea cynaroides</name>
    <dbReference type="NCBI Taxonomy" id="273540"/>
    <lineage>
        <taxon>Eukaryota</taxon>
        <taxon>Viridiplantae</taxon>
        <taxon>Streptophyta</taxon>
        <taxon>Embryophyta</taxon>
        <taxon>Tracheophyta</taxon>
        <taxon>Spermatophyta</taxon>
        <taxon>Magnoliopsida</taxon>
        <taxon>Proteales</taxon>
        <taxon>Proteaceae</taxon>
        <taxon>Protea</taxon>
    </lineage>
</organism>
<reference evidence="10" key="1">
    <citation type="journal article" date="2023" name="Plant J.">
        <title>The genome of the king protea, Protea cynaroides.</title>
        <authorList>
            <person name="Chang J."/>
            <person name="Duong T.A."/>
            <person name="Schoeman C."/>
            <person name="Ma X."/>
            <person name="Roodt D."/>
            <person name="Barker N."/>
            <person name="Li Z."/>
            <person name="Van de Peer Y."/>
            <person name="Mizrachi E."/>
        </authorList>
    </citation>
    <scope>NUCLEOTIDE SEQUENCE</scope>
    <source>
        <tissue evidence="10">Young leaves</tissue>
    </source>
</reference>
<keyword evidence="11" id="KW-1185">Reference proteome</keyword>
<dbReference type="PANTHER" id="PTHR36488:SF8">
    <property type="entry name" value="CASP-LIKE PROTEIN 1U1"/>
    <property type="match status" value="1"/>
</dbReference>
<keyword evidence="5 8" id="KW-0812">Transmembrane</keyword>
<evidence type="ECO:0000256" key="4">
    <source>
        <dbReference type="ARBA" id="ARBA00022475"/>
    </source>
</evidence>
<evidence type="ECO:0000259" key="9">
    <source>
        <dbReference type="Pfam" id="PF04535"/>
    </source>
</evidence>
<keyword evidence="4 8" id="KW-1003">Cell membrane</keyword>
<comment type="similarity">
    <text evidence="2 8">Belongs to the Casparian strip membrane proteins (CASP) family.</text>
</comment>
<sequence length="188" mass="20305">MDGMENGGRKDTMKIANERKLRGSDVLLRMLALIATLIAIIIVNVSEETELVPVIIAPGLPPLHVPATAKWKYSSAFVYFLVVNAIACAYAVVSLILSMLKLAGTDGIAMVVFVFDLIMAALLFSGNGAAGAMGVVAYRGNEHVRWEKVCYIFEKYCRYNTAAGAVSLVGATAFLVLVILTALHLRKR</sequence>
<dbReference type="InterPro" id="IPR044173">
    <property type="entry name" value="CASPL"/>
</dbReference>
<accession>A0A9Q0KCJ2</accession>
<keyword evidence="7 8" id="KW-0472">Membrane</keyword>
<evidence type="ECO:0000256" key="1">
    <source>
        <dbReference type="ARBA" id="ARBA00004651"/>
    </source>
</evidence>
<dbReference type="InterPro" id="IPR006702">
    <property type="entry name" value="CASP_dom"/>
</dbReference>
<name>A0A9Q0KCJ2_9MAGN</name>
<dbReference type="InterPro" id="IPR006459">
    <property type="entry name" value="CASP/CASPL"/>
</dbReference>
<evidence type="ECO:0000313" key="10">
    <source>
        <dbReference type="EMBL" id="KAJ4967846.1"/>
    </source>
</evidence>
<evidence type="ECO:0000256" key="6">
    <source>
        <dbReference type="ARBA" id="ARBA00022989"/>
    </source>
</evidence>
<dbReference type="Pfam" id="PF04535">
    <property type="entry name" value="CASP_dom"/>
    <property type="match status" value="1"/>
</dbReference>
<protein>
    <recommendedName>
        <fullName evidence="8">CASP-like protein</fullName>
    </recommendedName>
</protein>
<dbReference type="Proteomes" id="UP001141806">
    <property type="component" value="Unassembled WGS sequence"/>
</dbReference>
<dbReference type="GO" id="GO:0005886">
    <property type="term" value="C:plasma membrane"/>
    <property type="evidence" value="ECO:0007669"/>
    <property type="project" value="UniProtKB-SubCell"/>
</dbReference>
<keyword evidence="6 8" id="KW-1133">Transmembrane helix</keyword>
<feature type="transmembrane region" description="Helical" evidence="8">
    <location>
        <begin position="76"/>
        <end position="100"/>
    </location>
</feature>
<dbReference type="EMBL" id="JAMYWD010000006">
    <property type="protein sequence ID" value="KAJ4967846.1"/>
    <property type="molecule type" value="Genomic_DNA"/>
</dbReference>
<gene>
    <name evidence="10" type="ORF">NE237_014547</name>
</gene>